<organism evidence="1 2">
    <name type="scientific">Bodo saltans</name>
    <name type="common">Flagellated protozoan</name>
    <dbReference type="NCBI Taxonomy" id="75058"/>
    <lineage>
        <taxon>Eukaryota</taxon>
        <taxon>Discoba</taxon>
        <taxon>Euglenozoa</taxon>
        <taxon>Kinetoplastea</taxon>
        <taxon>Metakinetoplastina</taxon>
        <taxon>Eubodonida</taxon>
        <taxon>Bodonidae</taxon>
        <taxon>Bodo</taxon>
    </lineage>
</organism>
<dbReference type="VEuPathDB" id="TriTrypDB:BSAL_92610"/>
<gene>
    <name evidence="1" type="ORF">BSAL_92610</name>
</gene>
<keyword evidence="2" id="KW-1185">Reference proteome</keyword>
<dbReference type="Pfam" id="PF02330">
    <property type="entry name" value="MAM33"/>
    <property type="match status" value="1"/>
</dbReference>
<dbReference type="AlphaFoldDB" id="A0A0S4J7P7"/>
<evidence type="ECO:0000313" key="2">
    <source>
        <dbReference type="Proteomes" id="UP000051952"/>
    </source>
</evidence>
<dbReference type="InterPro" id="IPR003428">
    <property type="entry name" value="MAM33"/>
</dbReference>
<sequence>MHCIALMEIKQYEHTYRMDTGEREEEEHVIFSLFIEKERWSQGGGGGLEFTLTSIDHELVLDALAVHDTKAAFDEAKELRLTTRVEKRDRRYRGPMVGELSEELNDEILDYLDERGIHNGFAEYVMAQAHYSEQMNYEHMLALMRKFAA</sequence>
<dbReference type="InterPro" id="IPR036561">
    <property type="entry name" value="MAM33_sf"/>
</dbReference>
<name>A0A0S4J7P7_BODSA</name>
<proteinExistence type="predicted"/>
<dbReference type="Gene3D" id="3.10.280.10">
    <property type="entry name" value="Mitochondrial glycoprotein"/>
    <property type="match status" value="1"/>
</dbReference>
<dbReference type="OMA" id="MHCIALM"/>
<evidence type="ECO:0000313" key="1">
    <source>
        <dbReference type="EMBL" id="CUG86334.1"/>
    </source>
</evidence>
<accession>A0A0S4J7P7</accession>
<dbReference type="OrthoDB" id="278212at2759"/>
<dbReference type="PANTHER" id="PTHR10826:SF6">
    <property type="entry name" value="PROTEIN, PUTATIVE-RELATED"/>
    <property type="match status" value="1"/>
</dbReference>
<dbReference type="EMBL" id="CYKH01001277">
    <property type="protein sequence ID" value="CUG86334.1"/>
    <property type="molecule type" value="Genomic_DNA"/>
</dbReference>
<reference evidence="2" key="1">
    <citation type="submission" date="2015-09" db="EMBL/GenBank/DDBJ databases">
        <authorList>
            <consortium name="Pathogen Informatics"/>
        </authorList>
    </citation>
    <scope>NUCLEOTIDE SEQUENCE [LARGE SCALE GENOMIC DNA]</scope>
    <source>
        <strain evidence="2">Lake Konstanz</strain>
    </source>
</reference>
<protein>
    <submittedName>
        <fullName evidence="1">Uncharacterized protein</fullName>
    </submittedName>
</protein>
<dbReference type="GO" id="GO:0005759">
    <property type="term" value="C:mitochondrial matrix"/>
    <property type="evidence" value="ECO:0007669"/>
    <property type="project" value="InterPro"/>
</dbReference>
<dbReference type="SUPFAM" id="SSF54529">
    <property type="entry name" value="Mitochondrial glycoprotein MAM33-like"/>
    <property type="match status" value="1"/>
</dbReference>
<dbReference type="PANTHER" id="PTHR10826">
    <property type="entry name" value="COMPLEMENT COMPONENT 1"/>
    <property type="match status" value="1"/>
</dbReference>
<dbReference type="Proteomes" id="UP000051952">
    <property type="component" value="Unassembled WGS sequence"/>
</dbReference>